<feature type="chain" id="PRO_5002417089" description="Gingipain domain-containing protein" evidence="2">
    <location>
        <begin position="29"/>
        <end position="1680"/>
    </location>
</feature>
<evidence type="ECO:0000259" key="5">
    <source>
        <dbReference type="Pfam" id="PF19077"/>
    </source>
</evidence>
<feature type="region of interest" description="Disordered" evidence="1">
    <location>
        <begin position="1189"/>
        <end position="1211"/>
    </location>
</feature>
<dbReference type="HOGENOM" id="CLU_003069_0_0_10"/>
<name>A0A0E3ZIB0_9BACT</name>
<dbReference type="GO" id="GO:0008234">
    <property type="term" value="F:cysteine-type peptidase activity"/>
    <property type="evidence" value="ECO:0007669"/>
    <property type="project" value="InterPro"/>
</dbReference>
<evidence type="ECO:0000256" key="2">
    <source>
        <dbReference type="SAM" id="SignalP"/>
    </source>
</evidence>
<dbReference type="Gene3D" id="2.60.40.4070">
    <property type="match status" value="1"/>
</dbReference>
<dbReference type="GO" id="GO:0006508">
    <property type="term" value="P:proteolysis"/>
    <property type="evidence" value="ECO:0007669"/>
    <property type="project" value="InterPro"/>
</dbReference>
<dbReference type="Gene3D" id="2.60.40.10">
    <property type="entry name" value="Immunoglobulins"/>
    <property type="match status" value="2"/>
</dbReference>
<dbReference type="Pfam" id="PF19077">
    <property type="entry name" value="Big_13"/>
    <property type="match status" value="1"/>
</dbReference>
<feature type="signal peptide" evidence="2">
    <location>
        <begin position="1"/>
        <end position="28"/>
    </location>
</feature>
<dbReference type="PATRIC" id="fig|400092.3.peg.4881"/>
<dbReference type="InterPro" id="IPR001769">
    <property type="entry name" value="Gingipain"/>
</dbReference>
<feature type="domain" description="ILEI/PANDER" evidence="4">
    <location>
        <begin position="1126"/>
        <end position="1190"/>
    </location>
</feature>
<evidence type="ECO:0000259" key="3">
    <source>
        <dbReference type="Pfam" id="PF01364"/>
    </source>
</evidence>
<dbReference type="KEGG" id="pko:PKOR_22225"/>
<keyword evidence="2" id="KW-0732">Signal</keyword>
<dbReference type="InterPro" id="IPR039477">
    <property type="entry name" value="ILEI/PANDER_dom"/>
</dbReference>
<organism evidence="6 7">
    <name type="scientific">Pontibacter korlensis</name>
    <dbReference type="NCBI Taxonomy" id="400092"/>
    <lineage>
        <taxon>Bacteria</taxon>
        <taxon>Pseudomonadati</taxon>
        <taxon>Bacteroidota</taxon>
        <taxon>Cytophagia</taxon>
        <taxon>Cytophagales</taxon>
        <taxon>Hymenobacteraceae</taxon>
        <taxon>Pontibacter</taxon>
    </lineage>
</organism>
<evidence type="ECO:0000313" key="7">
    <source>
        <dbReference type="Proteomes" id="UP000033109"/>
    </source>
</evidence>
<sequence>MYNTLSMKRFLTAALLLIAALASGVAKAQEQYGNEWIDYSKTYYKLKVVETGLYKLDYAYLQQLGLANVNPQHLQLFRRGKEVSIHVAGEADGRLDQQDYMEFYGERNDGVLDQELYKDPAHQVHQLYSMYTDTAAYFLTVNPAGGNKRMREENPAPNGLTPEPYHFAKATLLTATNYSHGKLYGDNRMPWLDAGEGYFSSITTGVRSFEITNITNLESTGPAPSLHVVTVGPNTGVHRFNINTVNGSTRTIATLEYGDYSFSKTTHPLNYSDINIQNSKLTIQLAPLAVNGKTTGMGLAYAQVLFPQKSIFTGNSMVIYSDSLRSGSLYYEFSAAPSTVVAYDVSNSNNVVRIAGLANGEKRGFVINQSGSSRKVLVANTNITLLPAELPKRVLFRDIKPGEHNYIIVSNKVLMQRAGGSSLPAPKEYAAYRSSVAGGGYDTLLVFVDDLVNQFHYGDFSANSIRRFCSFMSTSPRQKHLLLLGKGVEMDRISYRNPAHRALDIVPTGGVPASDLFFTVNFKSGSYVPAMPTGRVSALTATDIVNYLDKVRAYDATPDGLAWRKNVLHLGGGLSASEIERINGYITNYSNIAKGPYLGASVVEKSRRNLSEVVETLDISKEVNEGVSLITFFGHSSPATTDLDVGSPASPVNSYRNEGKYPVMFMNGCNVGNAFVANYTSFGEGWLNTPKRGAIALVAHVAAGYPPYLNLYTSYMYSTGLADDKFYGRTLGEVQQEVIRKVTQTTQNDLAIAMVLETVLQGDPAVHMYNPSKPDYLIGENSFNLYDNAGGMATAASDSIVLSFEARNLGKAITDSITFSVKRTLPDNSVTEQSFRVGPVYNTSKVRVKLSNRGSIALGMNIFEVKADSPNDFEELNENNNVAIYQQYISASGLTIVTPSKYSIIGEGNATLAVQANSSKLNKGVYIEIDTTNTFDSPWSKNTTVAKSGFASWDVNLLNNSTTNDSLVYFWRARFDSYEMGEDTVWVNSSFRHIPNVDAGWSQSHKGQFKEVKVAGVDSLDQETGTWEFGTTRKFVDLKTAGGDIHFSNPPYGIFLDGNQQLSYYCGGDPSYYRNSQSRFYMFVFNNITLEQVADLPGQTVCGYQGGRYLFDTGALLNANGQLVTANLRKIKTFIDAVPEGYYVAIMGIHKVPFDNLPEEAKAAFRSIGSKLIDNLKTGDPFAIVGQKGAAPGTAQERTYSKEEAEREGGIPASSQSIALNVTLESNRPAGTITSTLIGPALRWNTLHHNIEKYAGGDDKYKLSLIGVDTEGVETVLQDNVTSKVLDISHISANQYPNLRLSAFLSDSAARTAPQLKQWFVLYDPVPEGVIRPDLVKASTEDLTLQASSGRLLVPMAFQNVTSTAFTDSLTVEVTLSGEGIQTVTSHFKIKPAGANETVYFNHAVATDAFDGDYRISFYVNPRLLPEQEYANNIYEVGFGVKSKLHPIMDVAFDGIHILDGDIVSPSPLISVTVKDENRHIFLRDPSKMSMVVTDPAGNLQEVELMNNAEVVYTPATENSDFKLEYKPAKLADGKYTLQVQAKDAAGKDSGVSPYKIGFEVVSESSISNFYPFPNPFSTKTNFIFTVTGSTIPEHIKIQILTITGKVVKEIMKEELGPLRIGNNKTEYAWDGTDMYGDKLANGVYLYRVVMSKEEEFRKHRNTFGDGSFKNGYGKLYILR</sequence>
<dbReference type="InterPro" id="IPR044016">
    <property type="entry name" value="Big_13"/>
</dbReference>
<proteinExistence type="predicted"/>
<dbReference type="STRING" id="400092.PKOR_22225"/>
<dbReference type="Pfam" id="PF01364">
    <property type="entry name" value="Peptidase_C25"/>
    <property type="match status" value="1"/>
</dbReference>
<dbReference type="Pfam" id="PF15711">
    <property type="entry name" value="ILEI"/>
    <property type="match status" value="1"/>
</dbReference>
<accession>A0A0E3ZIB0</accession>
<dbReference type="CDD" id="cd02258">
    <property type="entry name" value="Peptidase_C25_N"/>
    <property type="match status" value="1"/>
</dbReference>
<evidence type="ECO:0008006" key="8">
    <source>
        <dbReference type="Google" id="ProtNLM"/>
    </source>
</evidence>
<gene>
    <name evidence="6" type="ORF">PKOR_22225</name>
</gene>
<evidence type="ECO:0000256" key="1">
    <source>
        <dbReference type="SAM" id="MobiDB-lite"/>
    </source>
</evidence>
<dbReference type="InterPro" id="IPR029030">
    <property type="entry name" value="Caspase-like_dom_sf"/>
</dbReference>
<evidence type="ECO:0000259" key="4">
    <source>
        <dbReference type="Pfam" id="PF15711"/>
    </source>
</evidence>
<keyword evidence="7" id="KW-1185">Reference proteome</keyword>
<dbReference type="InterPro" id="IPR013783">
    <property type="entry name" value="Ig-like_fold"/>
</dbReference>
<dbReference type="Proteomes" id="UP000033109">
    <property type="component" value="Chromosome"/>
</dbReference>
<protein>
    <recommendedName>
        <fullName evidence="8">Gingipain domain-containing protein</fullName>
    </recommendedName>
</protein>
<evidence type="ECO:0000313" key="6">
    <source>
        <dbReference type="EMBL" id="AKD05283.1"/>
    </source>
</evidence>
<dbReference type="EMBL" id="CP009621">
    <property type="protein sequence ID" value="AKD05283.1"/>
    <property type="molecule type" value="Genomic_DNA"/>
</dbReference>
<feature type="compositionally biased region" description="Basic and acidic residues" evidence="1">
    <location>
        <begin position="1199"/>
        <end position="1209"/>
    </location>
</feature>
<dbReference type="SUPFAM" id="SSF52129">
    <property type="entry name" value="Caspase-like"/>
    <property type="match status" value="1"/>
</dbReference>
<reference evidence="6 7" key="1">
    <citation type="journal article" date="2015" name="Sci. Rep.">
        <title>Unraveling adaptation of Pontibacter korlensis to radiation and infertility in desert through complete genome and comparative transcriptomic analysis.</title>
        <authorList>
            <person name="Dai J."/>
            <person name="Dai W."/>
            <person name="Qiu C."/>
            <person name="Yang Z."/>
            <person name="Zhang Y."/>
            <person name="Zhou M."/>
            <person name="Zhang L."/>
            <person name="Fang C."/>
            <person name="Gao Q."/>
            <person name="Yang Q."/>
            <person name="Li X."/>
            <person name="Wang Z."/>
            <person name="Wang Z."/>
            <person name="Jia Z."/>
            <person name="Chen X."/>
        </authorList>
    </citation>
    <scope>NUCLEOTIDE SEQUENCE [LARGE SCALE GENOMIC DNA]</scope>
    <source>
        <strain evidence="6 7">X14-1T</strain>
    </source>
</reference>
<feature type="domain" description="Gingipain" evidence="3">
    <location>
        <begin position="406"/>
        <end position="767"/>
    </location>
</feature>
<dbReference type="Gene3D" id="3.40.50.1460">
    <property type="match status" value="1"/>
</dbReference>
<feature type="domain" description="Bacterial Ig-like" evidence="5">
    <location>
        <begin position="1494"/>
        <end position="1555"/>
    </location>
</feature>